<evidence type="ECO:0000256" key="3">
    <source>
        <dbReference type="ARBA" id="ARBA00022801"/>
    </source>
</evidence>
<dbReference type="SUPFAM" id="SSF56235">
    <property type="entry name" value="N-terminal nucleophile aminohydrolases (Ntn hydrolases)"/>
    <property type="match status" value="1"/>
</dbReference>
<organism evidence="5">
    <name type="scientific">uncultured Flavobacteriia bacterium</name>
    <dbReference type="NCBI Taxonomy" id="212695"/>
    <lineage>
        <taxon>Bacteria</taxon>
        <taxon>Pseudomonadati</taxon>
        <taxon>Bacteroidota</taxon>
        <taxon>Flavobacteriia</taxon>
        <taxon>environmental samples</taxon>
    </lineage>
</organism>
<dbReference type="AlphaFoldDB" id="H6RHI7"/>
<keyword evidence="3 5" id="KW-0378">Hydrolase</keyword>
<dbReference type="PROSITE" id="PS51257">
    <property type="entry name" value="PROKAR_LIPOPROTEIN"/>
    <property type="match status" value="1"/>
</dbReference>
<evidence type="ECO:0000313" key="5">
    <source>
        <dbReference type="EMBL" id="CCG00498.1"/>
    </source>
</evidence>
<proteinExistence type="inferred from homology"/>
<dbReference type="Gene3D" id="1.10.246.130">
    <property type="match status" value="1"/>
</dbReference>
<dbReference type="EMBL" id="FO117609">
    <property type="protein sequence ID" value="CCG00498.1"/>
    <property type="molecule type" value="Genomic_DNA"/>
</dbReference>
<keyword evidence="4" id="KW-0865">Zymogen</keyword>
<reference evidence="5" key="1">
    <citation type="journal article" date="2012" name="Environ. Microbiol.">
        <title>Genomic content of uncultured Bacteroidetes from contrasting oceanic provinces in the North Atlantic Ocean.</title>
        <authorList>
            <person name="Gomez-Pereira P.R."/>
            <person name="Schuler M."/>
            <person name="Fuchs B.M."/>
            <person name="Bennke C."/>
            <person name="Teeling H."/>
            <person name="Waldmann J."/>
            <person name="Richter M."/>
            <person name="Barbe V."/>
            <person name="Bataille E."/>
            <person name="Glockner F.O."/>
            <person name="Amann R."/>
        </authorList>
    </citation>
    <scope>NUCLEOTIDE SEQUENCE</scope>
</reference>
<gene>
    <name evidence="5" type="primary">ggt</name>
    <name evidence="5" type="ORF">VIS_S18DDB100025</name>
</gene>
<evidence type="ECO:0000256" key="4">
    <source>
        <dbReference type="ARBA" id="ARBA00023145"/>
    </source>
</evidence>
<reference evidence="5" key="2">
    <citation type="submission" date="2012-02" db="EMBL/GenBank/DDBJ databases">
        <authorList>
            <person name="Genoscope - CEA"/>
        </authorList>
    </citation>
    <scope>NUCLEOTIDE SEQUENCE</scope>
</reference>
<dbReference type="Gene3D" id="3.60.20.40">
    <property type="match status" value="1"/>
</dbReference>
<dbReference type="InterPro" id="IPR043137">
    <property type="entry name" value="GGT_ssub_C"/>
</dbReference>
<protein>
    <submittedName>
        <fullName evidence="5">Gamma-glutamyltranspeptidase</fullName>
        <ecNumber evidence="5">3.5.1.-</ecNumber>
    </submittedName>
</protein>
<dbReference type="PRINTS" id="PR01210">
    <property type="entry name" value="GGTRANSPTASE"/>
</dbReference>
<keyword evidence="2" id="KW-0808">Transferase</keyword>
<name>H6RHI7_9BACT</name>
<sequence>MINVKESFIILLSILLVSCYTEETPYNNSLISSPHPLASQAGNIIYSKGGNAFDAAVAAAFSLTVVEPSMSGIGGRLQVIYKQADGDILGIDATTQIPDGFKTEGEELPSYGYSTIGIPGVVAGLIKLHEDNGVLDLKTVMEPSIALAEDGFYLYPGEIKRLQSDKEKIKSFMGTKLYFLNSEGESFIPGDKLVQKDLANTLKIIAKNGKKGFYEGEIAEKMVNDIQENGGYITKEDLKNYTVRKSEVLTGKFNGYDIHTLNLPSYGSITIQMIQIFDQLKINNERDWTLKISSAVEESYKYRFFQNNIDSVNSILSLTRAKQIANNIENNQTEVAFKSNSYEFDVADIAQGHTAHLTTSDKYGNVVSLTQTLGPNMGSRVATKGLGFLYNVTMGPYLGGYLGEEKPGDRASSHISPTIFTKNNEVVLALGAAGGRMIPIAINQVAFRYLKQKYPLSDALIMPRVYKYESPIYIESHLGVNRFNDYEIYSESQNVERIRAEAYFGRVHAIALDTINKKWKGSADPDWEGSVSDFK</sequence>
<dbReference type="PANTHER" id="PTHR43199">
    <property type="entry name" value="GLUTATHIONE HYDROLASE"/>
    <property type="match status" value="1"/>
</dbReference>
<dbReference type="GO" id="GO:0016740">
    <property type="term" value="F:transferase activity"/>
    <property type="evidence" value="ECO:0007669"/>
    <property type="project" value="UniProtKB-KW"/>
</dbReference>
<dbReference type="PANTHER" id="PTHR43199:SF1">
    <property type="entry name" value="GLUTATHIONE HYDROLASE PROENZYME"/>
    <property type="match status" value="1"/>
</dbReference>
<dbReference type="GO" id="GO:0016787">
    <property type="term" value="F:hydrolase activity"/>
    <property type="evidence" value="ECO:0007669"/>
    <property type="project" value="UniProtKB-KW"/>
</dbReference>
<accession>H6RHI7</accession>
<dbReference type="Pfam" id="PF01019">
    <property type="entry name" value="G_glu_transpept"/>
    <property type="match status" value="1"/>
</dbReference>
<dbReference type="InterPro" id="IPR051792">
    <property type="entry name" value="GGT_bact"/>
</dbReference>
<dbReference type="InterPro" id="IPR043138">
    <property type="entry name" value="GGT_lsub"/>
</dbReference>
<comment type="similarity">
    <text evidence="1">Belongs to the gamma-glutamyltransferase family.</text>
</comment>
<dbReference type="EC" id="3.5.1.-" evidence="5"/>
<evidence type="ECO:0000256" key="2">
    <source>
        <dbReference type="ARBA" id="ARBA00022679"/>
    </source>
</evidence>
<evidence type="ECO:0000256" key="1">
    <source>
        <dbReference type="ARBA" id="ARBA00009381"/>
    </source>
</evidence>
<dbReference type="InterPro" id="IPR029055">
    <property type="entry name" value="Ntn_hydrolases_N"/>
</dbReference>